<evidence type="ECO:0000313" key="7">
    <source>
        <dbReference type="Proteomes" id="UP000434957"/>
    </source>
</evidence>
<keyword evidence="1" id="KW-0175">Coiled coil</keyword>
<dbReference type="EMBL" id="QXFT01000151">
    <property type="protein sequence ID" value="KAE9353000.1"/>
    <property type="molecule type" value="Genomic_DNA"/>
</dbReference>
<evidence type="ECO:0000313" key="4">
    <source>
        <dbReference type="EMBL" id="KAE9047061.1"/>
    </source>
</evidence>
<gene>
    <name evidence="4" type="ORF">PR001_g4352</name>
    <name evidence="3" type="ORF">PR002_g4487</name>
    <name evidence="5" type="ORF">PR003_g4104</name>
</gene>
<evidence type="ECO:0000256" key="2">
    <source>
        <dbReference type="SAM" id="MobiDB-lite"/>
    </source>
</evidence>
<evidence type="ECO:0000256" key="1">
    <source>
        <dbReference type="SAM" id="Coils"/>
    </source>
</evidence>
<dbReference type="Proteomes" id="UP000435112">
    <property type="component" value="Unassembled WGS sequence"/>
</dbReference>
<feature type="region of interest" description="Disordered" evidence="2">
    <location>
        <begin position="50"/>
        <end position="70"/>
    </location>
</feature>
<dbReference type="Proteomes" id="UP000434957">
    <property type="component" value="Unassembled WGS sequence"/>
</dbReference>
<reference evidence="6 8" key="1">
    <citation type="submission" date="2018-09" db="EMBL/GenBank/DDBJ databases">
        <title>Genomic investigation of the strawberry pathogen Phytophthora fragariae indicates pathogenicity is determined by transcriptional variation in three key races.</title>
        <authorList>
            <person name="Adams T.M."/>
            <person name="Armitage A.D."/>
            <person name="Sobczyk M.K."/>
            <person name="Bates H.J."/>
            <person name="Dunwell J.M."/>
            <person name="Nellist C.F."/>
            <person name="Harrison R.J."/>
        </authorList>
    </citation>
    <scope>NUCLEOTIDE SEQUENCE [LARGE SCALE GENOMIC DNA]</scope>
    <source>
        <strain evidence="4 6">SCRP249</strain>
        <strain evidence="3 8">SCRP324</strain>
        <strain evidence="5 7">SCRP333</strain>
    </source>
</reference>
<dbReference type="EMBL" id="QXFV01000176">
    <property type="protein sequence ID" value="KAE9047061.1"/>
    <property type="molecule type" value="Genomic_DNA"/>
</dbReference>
<keyword evidence="7" id="KW-1185">Reference proteome</keyword>
<comment type="caution">
    <text evidence="4">The sequence shown here is derived from an EMBL/GenBank/DDBJ whole genome shotgun (WGS) entry which is preliminary data.</text>
</comment>
<feature type="coiled-coil region" evidence="1">
    <location>
        <begin position="119"/>
        <end position="146"/>
    </location>
</feature>
<evidence type="ECO:0000313" key="3">
    <source>
        <dbReference type="EMBL" id="KAE9041364.1"/>
    </source>
</evidence>
<organism evidence="4 6">
    <name type="scientific">Phytophthora rubi</name>
    <dbReference type="NCBI Taxonomy" id="129364"/>
    <lineage>
        <taxon>Eukaryota</taxon>
        <taxon>Sar</taxon>
        <taxon>Stramenopiles</taxon>
        <taxon>Oomycota</taxon>
        <taxon>Peronosporomycetes</taxon>
        <taxon>Peronosporales</taxon>
        <taxon>Peronosporaceae</taxon>
        <taxon>Phytophthora</taxon>
    </lineage>
</organism>
<evidence type="ECO:0000313" key="5">
    <source>
        <dbReference type="EMBL" id="KAE9353000.1"/>
    </source>
</evidence>
<accession>A0A6A3NNR7</accession>
<evidence type="ECO:0000313" key="8">
    <source>
        <dbReference type="Proteomes" id="UP000435112"/>
    </source>
</evidence>
<evidence type="ECO:0000313" key="6">
    <source>
        <dbReference type="Proteomes" id="UP000429607"/>
    </source>
</evidence>
<name>A0A6A3NNR7_9STRA</name>
<proteinExistence type="predicted"/>
<dbReference type="EMBL" id="QXFU01000175">
    <property type="protein sequence ID" value="KAE9041364.1"/>
    <property type="molecule type" value="Genomic_DNA"/>
</dbReference>
<protein>
    <submittedName>
        <fullName evidence="4">Uncharacterized protein</fullName>
    </submittedName>
</protein>
<dbReference type="AlphaFoldDB" id="A0A6A3NNR7"/>
<dbReference type="OrthoDB" id="117095at2759"/>
<dbReference type="Proteomes" id="UP000429607">
    <property type="component" value="Unassembled WGS sequence"/>
</dbReference>
<sequence length="173" mass="19839">MVDGKRKKLMDADDTLLPKQIIADEPYKGGYGKDMESTHSTDLECHHLATIGSPESARSNNKKAAKSSGITEEYELKHELLDEVLLLVDERRYTQANDKEGARTKALAAEKTGESPNKFAKLAEVLREHKEKKLELRREQWEQERQVRLAAEAQRREDQQRLMQVLTLLVVKK</sequence>